<organism evidence="1 2">
    <name type="scientific">Rhodonia placenta</name>
    <dbReference type="NCBI Taxonomy" id="104341"/>
    <lineage>
        <taxon>Eukaryota</taxon>
        <taxon>Fungi</taxon>
        <taxon>Dikarya</taxon>
        <taxon>Basidiomycota</taxon>
        <taxon>Agaricomycotina</taxon>
        <taxon>Agaricomycetes</taxon>
        <taxon>Polyporales</taxon>
        <taxon>Adustoporiaceae</taxon>
        <taxon>Rhodonia</taxon>
    </lineage>
</organism>
<evidence type="ECO:0000313" key="2">
    <source>
        <dbReference type="Proteomes" id="UP000639403"/>
    </source>
</evidence>
<name>A0A8H7NRV7_9APHY</name>
<dbReference type="Proteomes" id="UP000639403">
    <property type="component" value="Unassembled WGS sequence"/>
</dbReference>
<accession>A0A8H7NRV7</accession>
<dbReference type="EMBL" id="JADOXO010001081">
    <property type="protein sequence ID" value="KAF9798212.1"/>
    <property type="molecule type" value="Genomic_DNA"/>
</dbReference>
<comment type="caution">
    <text evidence="1">The sequence shown here is derived from an EMBL/GenBank/DDBJ whole genome shotgun (WGS) entry which is preliminary data.</text>
</comment>
<reference evidence="1" key="2">
    <citation type="journal article" name="Front. Microbiol.">
        <title>Degradative Capacity of Two Strains of Rhodonia placenta: From Phenotype to Genotype.</title>
        <authorList>
            <person name="Kolle M."/>
            <person name="Horta M.A.C."/>
            <person name="Nowrousian M."/>
            <person name="Ohm R.A."/>
            <person name="Benz J.P."/>
            <person name="Pilgard A."/>
        </authorList>
    </citation>
    <scope>NUCLEOTIDE SEQUENCE</scope>
    <source>
        <strain evidence="1">FPRL280</strain>
    </source>
</reference>
<protein>
    <submittedName>
        <fullName evidence="1">Uncharacterized protein</fullName>
    </submittedName>
</protein>
<gene>
    <name evidence="1" type="ORF">IEO21_10770</name>
</gene>
<reference evidence="1" key="1">
    <citation type="submission" date="2020-11" db="EMBL/GenBank/DDBJ databases">
        <authorList>
            <person name="Koelle M."/>
            <person name="Horta M.A.C."/>
            <person name="Nowrousian M."/>
            <person name="Ohm R.A."/>
            <person name="Benz P."/>
            <person name="Pilgard A."/>
        </authorList>
    </citation>
    <scope>NUCLEOTIDE SEQUENCE</scope>
    <source>
        <strain evidence="1">FPRL280</strain>
    </source>
</reference>
<evidence type="ECO:0000313" key="1">
    <source>
        <dbReference type="EMBL" id="KAF9798212.1"/>
    </source>
</evidence>
<proteinExistence type="predicted"/>
<sequence>MRRPRTWVGYRDMTH</sequence>